<dbReference type="CDD" id="cd03443">
    <property type="entry name" value="PaaI_thioesterase"/>
    <property type="match status" value="1"/>
</dbReference>
<gene>
    <name evidence="4" type="ORF">KP79_PYT02663</name>
</gene>
<evidence type="ECO:0000256" key="1">
    <source>
        <dbReference type="ARBA" id="ARBA00008324"/>
    </source>
</evidence>
<comment type="similarity">
    <text evidence="1">Belongs to the thioesterase PaaI family.</text>
</comment>
<dbReference type="InterPro" id="IPR039298">
    <property type="entry name" value="ACOT13"/>
</dbReference>
<dbReference type="InterPro" id="IPR003736">
    <property type="entry name" value="PAAI_dom"/>
</dbReference>
<accession>A0A210PK89</accession>
<dbReference type="InterPro" id="IPR029069">
    <property type="entry name" value="HotDog_dom_sf"/>
</dbReference>
<evidence type="ECO:0000256" key="2">
    <source>
        <dbReference type="ARBA" id="ARBA00022801"/>
    </source>
</evidence>
<reference evidence="4 5" key="1">
    <citation type="journal article" date="2017" name="Nat. Ecol. Evol.">
        <title>Scallop genome provides insights into evolution of bilaterian karyotype and development.</title>
        <authorList>
            <person name="Wang S."/>
            <person name="Zhang J."/>
            <person name="Jiao W."/>
            <person name="Li J."/>
            <person name="Xun X."/>
            <person name="Sun Y."/>
            <person name="Guo X."/>
            <person name="Huan P."/>
            <person name="Dong B."/>
            <person name="Zhang L."/>
            <person name="Hu X."/>
            <person name="Sun X."/>
            <person name="Wang J."/>
            <person name="Zhao C."/>
            <person name="Wang Y."/>
            <person name="Wang D."/>
            <person name="Huang X."/>
            <person name="Wang R."/>
            <person name="Lv J."/>
            <person name="Li Y."/>
            <person name="Zhang Z."/>
            <person name="Liu B."/>
            <person name="Lu W."/>
            <person name="Hui Y."/>
            <person name="Liang J."/>
            <person name="Zhou Z."/>
            <person name="Hou R."/>
            <person name="Li X."/>
            <person name="Liu Y."/>
            <person name="Li H."/>
            <person name="Ning X."/>
            <person name="Lin Y."/>
            <person name="Zhao L."/>
            <person name="Xing Q."/>
            <person name="Dou J."/>
            <person name="Li Y."/>
            <person name="Mao J."/>
            <person name="Guo H."/>
            <person name="Dou H."/>
            <person name="Li T."/>
            <person name="Mu C."/>
            <person name="Jiang W."/>
            <person name="Fu Q."/>
            <person name="Fu X."/>
            <person name="Miao Y."/>
            <person name="Liu J."/>
            <person name="Yu Q."/>
            <person name="Li R."/>
            <person name="Liao H."/>
            <person name="Li X."/>
            <person name="Kong Y."/>
            <person name="Jiang Z."/>
            <person name="Chourrout D."/>
            <person name="Li R."/>
            <person name="Bao Z."/>
        </authorList>
    </citation>
    <scope>NUCLEOTIDE SEQUENCE [LARGE SCALE GENOMIC DNA]</scope>
    <source>
        <strain evidence="4 5">PY_sf001</strain>
    </source>
</reference>
<dbReference type="EMBL" id="NEDP02075335">
    <property type="protein sequence ID" value="OWF36911.1"/>
    <property type="molecule type" value="Genomic_DNA"/>
</dbReference>
<sequence>MVCEMDVLRSDKNSHGTLHGGLICTLADTVSSWAFHVVERTQVSVSTDLHVMFMKPALVGTTIIIEARTVKRGKKMVFLEVTIKDKEKGFIVAKVSHSKLILDVGTKLVKSNM</sequence>
<dbReference type="GO" id="GO:0047617">
    <property type="term" value="F:fatty acyl-CoA hydrolase activity"/>
    <property type="evidence" value="ECO:0007669"/>
    <property type="project" value="InterPro"/>
</dbReference>
<dbReference type="OrthoDB" id="46529at2759"/>
<keyword evidence="5" id="KW-1185">Reference proteome</keyword>
<dbReference type="PANTHER" id="PTHR21660:SF1">
    <property type="entry name" value="ACYL-COENZYME A THIOESTERASE 13"/>
    <property type="match status" value="1"/>
</dbReference>
<dbReference type="AlphaFoldDB" id="A0A210PK89"/>
<dbReference type="PANTHER" id="PTHR21660">
    <property type="entry name" value="THIOESTERASE SUPERFAMILY MEMBER-RELATED"/>
    <property type="match status" value="1"/>
</dbReference>
<evidence type="ECO:0000313" key="5">
    <source>
        <dbReference type="Proteomes" id="UP000242188"/>
    </source>
</evidence>
<name>A0A210PK89_MIZYE</name>
<organism evidence="4 5">
    <name type="scientific">Mizuhopecten yessoensis</name>
    <name type="common">Japanese scallop</name>
    <name type="synonym">Patinopecten yessoensis</name>
    <dbReference type="NCBI Taxonomy" id="6573"/>
    <lineage>
        <taxon>Eukaryota</taxon>
        <taxon>Metazoa</taxon>
        <taxon>Spiralia</taxon>
        <taxon>Lophotrochozoa</taxon>
        <taxon>Mollusca</taxon>
        <taxon>Bivalvia</taxon>
        <taxon>Autobranchia</taxon>
        <taxon>Pteriomorphia</taxon>
        <taxon>Pectinida</taxon>
        <taxon>Pectinoidea</taxon>
        <taxon>Pectinidae</taxon>
        <taxon>Mizuhopecten</taxon>
    </lineage>
</organism>
<evidence type="ECO:0000259" key="3">
    <source>
        <dbReference type="Pfam" id="PF03061"/>
    </source>
</evidence>
<dbReference type="SUPFAM" id="SSF54637">
    <property type="entry name" value="Thioesterase/thiol ester dehydrase-isomerase"/>
    <property type="match status" value="1"/>
</dbReference>
<protein>
    <submittedName>
        <fullName evidence="4">Acyl-coenzyme A thioesterase 13</fullName>
    </submittedName>
</protein>
<proteinExistence type="inferred from homology"/>
<comment type="caution">
    <text evidence="4">The sequence shown here is derived from an EMBL/GenBank/DDBJ whole genome shotgun (WGS) entry which is preliminary data.</text>
</comment>
<dbReference type="Gene3D" id="3.10.129.10">
    <property type="entry name" value="Hotdog Thioesterase"/>
    <property type="match status" value="1"/>
</dbReference>
<dbReference type="Proteomes" id="UP000242188">
    <property type="component" value="Unassembled WGS sequence"/>
</dbReference>
<keyword evidence="2" id="KW-0378">Hydrolase</keyword>
<dbReference type="InterPro" id="IPR006683">
    <property type="entry name" value="Thioestr_dom"/>
</dbReference>
<dbReference type="Pfam" id="PF03061">
    <property type="entry name" value="4HBT"/>
    <property type="match status" value="1"/>
</dbReference>
<feature type="domain" description="Thioesterase" evidence="3">
    <location>
        <begin position="15"/>
        <end position="88"/>
    </location>
</feature>
<dbReference type="STRING" id="6573.A0A210PK89"/>
<evidence type="ECO:0000313" key="4">
    <source>
        <dbReference type="EMBL" id="OWF36911.1"/>
    </source>
</evidence>
<dbReference type="NCBIfam" id="TIGR00369">
    <property type="entry name" value="unchar_dom_1"/>
    <property type="match status" value="1"/>
</dbReference>